<comment type="caution">
    <text evidence="1">The sequence shown here is derived from an EMBL/GenBank/DDBJ whole genome shotgun (WGS) entry which is preliminary data.</text>
</comment>
<organism evidence="1 2">
    <name type="scientific">Kingella oralis ATCC 51147</name>
    <dbReference type="NCBI Taxonomy" id="629741"/>
    <lineage>
        <taxon>Bacteria</taxon>
        <taxon>Pseudomonadati</taxon>
        <taxon>Pseudomonadota</taxon>
        <taxon>Betaproteobacteria</taxon>
        <taxon>Neisseriales</taxon>
        <taxon>Neisseriaceae</taxon>
        <taxon>Kingella</taxon>
    </lineage>
</organism>
<keyword evidence="2" id="KW-1185">Reference proteome</keyword>
<proteinExistence type="predicted"/>
<dbReference type="STRING" id="629741.GCWU000324_00324"/>
<dbReference type="HOGENOM" id="CLU_3252792_0_0_4"/>
<dbReference type="AlphaFoldDB" id="C4GHJ0"/>
<dbReference type="EMBL" id="ACJW02000002">
    <property type="protein sequence ID" value="EEP68428.1"/>
    <property type="molecule type" value="Genomic_DNA"/>
</dbReference>
<name>C4GHJ0_9NEIS</name>
<evidence type="ECO:0000313" key="1">
    <source>
        <dbReference type="EMBL" id="EEP68428.1"/>
    </source>
</evidence>
<accession>C4GHJ0</accession>
<dbReference type="Proteomes" id="UP000003009">
    <property type="component" value="Unassembled WGS sequence"/>
</dbReference>
<reference evidence="1" key="1">
    <citation type="submission" date="2009-04" db="EMBL/GenBank/DDBJ databases">
        <authorList>
            <person name="Weinstock G."/>
            <person name="Sodergren E."/>
            <person name="Clifton S."/>
            <person name="Fulton L."/>
            <person name="Fulton B."/>
            <person name="Courtney L."/>
            <person name="Fronick C."/>
            <person name="Harrison M."/>
            <person name="Strong C."/>
            <person name="Farmer C."/>
            <person name="Delahaunty K."/>
            <person name="Markovic C."/>
            <person name="Hall O."/>
            <person name="Minx P."/>
            <person name="Tomlinson C."/>
            <person name="Mitreva M."/>
            <person name="Nelson J."/>
            <person name="Hou S."/>
            <person name="Wollam A."/>
            <person name="Pepin K.H."/>
            <person name="Johnson M."/>
            <person name="Bhonagiri V."/>
            <person name="Nash W.E."/>
            <person name="Warren W."/>
            <person name="Chinwalla A."/>
            <person name="Mardis E.R."/>
            <person name="Wilson R.K."/>
        </authorList>
    </citation>
    <scope>NUCLEOTIDE SEQUENCE [LARGE SCALE GENOMIC DNA]</scope>
    <source>
        <strain evidence="1">ATCC 51147</strain>
    </source>
</reference>
<protein>
    <submittedName>
        <fullName evidence="1">Uncharacterized protein</fullName>
    </submittedName>
</protein>
<gene>
    <name evidence="1" type="ORF">GCWU000324_00324</name>
</gene>
<evidence type="ECO:0000313" key="2">
    <source>
        <dbReference type="Proteomes" id="UP000003009"/>
    </source>
</evidence>
<sequence length="42" mass="4626">MSFLLLAARDGFSGCLWVETELFCKQGLLYGFQAALGLSRGR</sequence>